<organism evidence="1 2">
    <name type="scientific">Plakobranchus ocellatus</name>
    <dbReference type="NCBI Taxonomy" id="259542"/>
    <lineage>
        <taxon>Eukaryota</taxon>
        <taxon>Metazoa</taxon>
        <taxon>Spiralia</taxon>
        <taxon>Lophotrochozoa</taxon>
        <taxon>Mollusca</taxon>
        <taxon>Gastropoda</taxon>
        <taxon>Heterobranchia</taxon>
        <taxon>Euthyneura</taxon>
        <taxon>Panpulmonata</taxon>
        <taxon>Sacoglossa</taxon>
        <taxon>Placobranchoidea</taxon>
        <taxon>Plakobranchidae</taxon>
        <taxon>Plakobranchus</taxon>
    </lineage>
</organism>
<name>A0AAV3ZI72_9GAST</name>
<dbReference type="EMBL" id="BLXT01002434">
    <property type="protein sequence ID" value="GFN94330.1"/>
    <property type="molecule type" value="Genomic_DNA"/>
</dbReference>
<evidence type="ECO:0000313" key="2">
    <source>
        <dbReference type="Proteomes" id="UP000735302"/>
    </source>
</evidence>
<keyword evidence="2" id="KW-1185">Reference proteome</keyword>
<proteinExistence type="predicted"/>
<evidence type="ECO:0000313" key="1">
    <source>
        <dbReference type="EMBL" id="GFN94330.1"/>
    </source>
</evidence>
<protein>
    <submittedName>
        <fullName evidence="1">Uncharacterized protein</fullName>
    </submittedName>
</protein>
<dbReference type="Proteomes" id="UP000735302">
    <property type="component" value="Unassembled WGS sequence"/>
</dbReference>
<reference evidence="1 2" key="1">
    <citation type="journal article" date="2021" name="Elife">
        <title>Chloroplast acquisition without the gene transfer in kleptoplastic sea slugs, Plakobranchus ocellatus.</title>
        <authorList>
            <person name="Maeda T."/>
            <person name="Takahashi S."/>
            <person name="Yoshida T."/>
            <person name="Shimamura S."/>
            <person name="Takaki Y."/>
            <person name="Nagai Y."/>
            <person name="Toyoda A."/>
            <person name="Suzuki Y."/>
            <person name="Arimoto A."/>
            <person name="Ishii H."/>
            <person name="Satoh N."/>
            <person name="Nishiyama T."/>
            <person name="Hasebe M."/>
            <person name="Maruyama T."/>
            <person name="Minagawa J."/>
            <person name="Obokata J."/>
            <person name="Shigenobu S."/>
        </authorList>
    </citation>
    <scope>NUCLEOTIDE SEQUENCE [LARGE SCALE GENOMIC DNA]</scope>
</reference>
<comment type="caution">
    <text evidence="1">The sequence shown here is derived from an EMBL/GenBank/DDBJ whole genome shotgun (WGS) entry which is preliminary data.</text>
</comment>
<sequence length="122" mass="13914">MLSTITDGVRDAQRFHFISHVRRLQVDRCVADPYEPAAFTSQLTFLDLFLAHHNTFTSCVSYYVDFSTTCLPSQGRHMSSLVFFRSLSSAQFVTTGKAFRLTTWNIPSLIYLWRLSVQPGAL</sequence>
<dbReference type="AlphaFoldDB" id="A0AAV3ZI72"/>
<gene>
    <name evidence="1" type="ORF">PoB_002083600</name>
</gene>
<accession>A0AAV3ZI72</accession>